<keyword evidence="12 16" id="KW-0472">Membrane</keyword>
<dbReference type="EMBL" id="AP018933">
    <property type="protein sequence ID" value="BBG29218.1"/>
    <property type="molecule type" value="Genomic_DNA"/>
</dbReference>
<dbReference type="GO" id="GO:0015093">
    <property type="term" value="F:ferrous iron transmembrane transporter activity"/>
    <property type="evidence" value="ECO:0007669"/>
    <property type="project" value="UniProtKB-UniRule"/>
</dbReference>
<dbReference type="InterPro" id="IPR006073">
    <property type="entry name" value="GTP-bd"/>
</dbReference>
<keyword evidence="2 16" id="KW-0813">Transport</keyword>
<dbReference type="PROSITE" id="PS51711">
    <property type="entry name" value="G_FEOB"/>
    <property type="match status" value="1"/>
</dbReference>
<keyword evidence="5" id="KW-0997">Cell inner membrane</keyword>
<evidence type="ECO:0000256" key="10">
    <source>
        <dbReference type="ARBA" id="ARBA00023065"/>
    </source>
</evidence>
<dbReference type="InterPro" id="IPR050860">
    <property type="entry name" value="FeoB_GTPase"/>
</dbReference>
<sequence>MSSLTIGLIGNPNAGKTTLFNQLTGAHQRVGNWPGVTVERKLGQFSTQQHAVTLVDLPGVYSLTPNARDSSLDERVASSFLLEHQPDAIINVVDGANLERNLYLTLQLRELGVPCILALNMLDIAQRHGIVIDQQKLAEFLGCPVVPLISSRGRGVDKLHDAIDTLVTLSPIELQIEYDPTVEDALRMLEQAMPQHYLPQQQRWLALQMLEGEEHLPARVGQAAHLMPTVKAHLDEHQCDAPLLIAATRYEQINRLLSDCTTQQQQQRGSFDRALDHIALNRWLGLPVFLLVMYLMFFISINVGGGIQPLFDGAASTVFVDGIQWLGYQLSFPDWLTIFLAQGIGGGITTVLPLIPQIGLMYLCLAFLEDSGYMARAAFVVDRVMQALGLPGKSFVPLIVGFGCNVPAIMGTRTLNSPRERLMTIMMAPFMSCGARLAIFAVFAGAFFSQHGASIVFSLYLLGIVVALFTGWVLRHTLLRGEAQPFVMELPPYHCPRVGSLLIQTWLRLKGFVLRAGKVIVCASIVIGGLNSLSITGRPVDGRLDQSALASVSQWITPALQPIGIAPDHWQATVGLVTGAMAKEVVISTLNTLYTADSLREEPFDPEAYSLWDGLKSALTDTQDGLANAFSLQTLNNPIEGSMGDGSMDTSTMGIMASHFGSGIAAYSYLIFVLLYVPCASVMGTIARETSGRWMLFSILWGLDMAYSVATLFYQLVTFADHPLYSSLCIGAVVVVNALLLLTMRQRGTHMETLPSHITVGTSSCSH</sequence>
<dbReference type="NCBIfam" id="NF007105">
    <property type="entry name" value="PRK09554.1"/>
    <property type="match status" value="1"/>
</dbReference>
<feature type="transmembrane region" description="Helical" evidence="16">
    <location>
        <begin position="454"/>
        <end position="474"/>
    </location>
</feature>
<keyword evidence="11 14" id="KW-0342">GTP-binding</keyword>
<evidence type="ECO:0000313" key="18">
    <source>
        <dbReference type="EMBL" id="BBG29218.1"/>
    </source>
</evidence>
<keyword evidence="6 16" id="KW-0812">Transmembrane</keyword>
<dbReference type="Pfam" id="PF07664">
    <property type="entry name" value="FeoB_C"/>
    <property type="match status" value="1"/>
</dbReference>
<dbReference type="GO" id="GO:0005886">
    <property type="term" value="C:plasma membrane"/>
    <property type="evidence" value="ECO:0007669"/>
    <property type="project" value="UniProtKB-SubCell"/>
</dbReference>
<comment type="subcellular location">
    <subcellularLocation>
        <location evidence="1 16">Cell inner membrane</location>
        <topology evidence="1 16">Multi-pass membrane protein</topology>
    </subcellularLocation>
</comment>
<evidence type="ECO:0000256" key="4">
    <source>
        <dbReference type="ARBA" id="ARBA00022496"/>
    </source>
</evidence>
<keyword evidence="19" id="KW-1185">Reference proteome</keyword>
<dbReference type="KEGG" id="zpl:ZBT109_0429"/>
<evidence type="ECO:0000256" key="1">
    <source>
        <dbReference type="ARBA" id="ARBA00004429"/>
    </source>
</evidence>
<dbReference type="PRINTS" id="PR00326">
    <property type="entry name" value="GTP1OBG"/>
</dbReference>
<evidence type="ECO:0000256" key="14">
    <source>
        <dbReference type="PIRSR" id="PIRSR603373-1"/>
    </source>
</evidence>
<gene>
    <name evidence="18" type="ORF">ZBT109_0429</name>
</gene>
<dbReference type="FunFam" id="3.40.50.300:FF:000426">
    <property type="entry name" value="Ferrous iron transport protein B"/>
    <property type="match status" value="1"/>
</dbReference>
<dbReference type="RefSeq" id="WP_027704610.1">
    <property type="nucleotide sequence ID" value="NZ_AP018933.1"/>
</dbReference>
<evidence type="ECO:0000256" key="15">
    <source>
        <dbReference type="PIRSR" id="PIRSR603373-2"/>
    </source>
</evidence>
<keyword evidence="8 16" id="KW-1133">Transmembrane helix</keyword>
<reference evidence="18 19" key="1">
    <citation type="submission" date="2018-09" db="EMBL/GenBank/DDBJ databases">
        <title>Zymobacter palmae IAM14233 (=T109) whole genome analysis.</title>
        <authorList>
            <person name="Yanase H."/>
        </authorList>
    </citation>
    <scope>NUCLEOTIDE SEQUENCE [LARGE SCALE GENOMIC DNA]</scope>
    <source>
        <strain evidence="18 19">IAM14233</strain>
    </source>
</reference>
<accession>A0A348HC66</accession>
<keyword evidence="3" id="KW-1003">Cell membrane</keyword>
<dbReference type="AlphaFoldDB" id="A0A348HC66"/>
<dbReference type="Pfam" id="PF02421">
    <property type="entry name" value="FeoB_N"/>
    <property type="match status" value="1"/>
</dbReference>
<dbReference type="InterPro" id="IPR011642">
    <property type="entry name" value="Gate_dom"/>
</dbReference>
<dbReference type="STRING" id="1123510.GCA_000620025_00633"/>
<evidence type="ECO:0000256" key="11">
    <source>
        <dbReference type="ARBA" id="ARBA00023134"/>
    </source>
</evidence>
<dbReference type="InterPro" id="IPR041069">
    <property type="entry name" value="FeoB_Cyto"/>
</dbReference>
<keyword evidence="7 14" id="KW-0547">Nucleotide-binding</keyword>
<feature type="binding site" evidence="15">
    <location>
        <position position="25"/>
    </location>
    <ligand>
        <name>Mg(2+)</name>
        <dbReference type="ChEBI" id="CHEBI:18420"/>
        <label>2</label>
    </ligand>
</feature>
<evidence type="ECO:0000256" key="7">
    <source>
        <dbReference type="ARBA" id="ARBA00022741"/>
    </source>
</evidence>
<dbReference type="GO" id="GO:0005525">
    <property type="term" value="F:GTP binding"/>
    <property type="evidence" value="ECO:0007669"/>
    <property type="project" value="UniProtKB-KW"/>
</dbReference>
<dbReference type="PANTHER" id="PTHR43185">
    <property type="entry name" value="FERROUS IRON TRANSPORT PROTEIN B"/>
    <property type="match status" value="1"/>
</dbReference>
<feature type="transmembrane region" description="Helical" evidence="16">
    <location>
        <begin position="666"/>
        <end position="687"/>
    </location>
</feature>
<keyword evidence="15" id="KW-0479">Metal-binding</keyword>
<evidence type="ECO:0000256" key="5">
    <source>
        <dbReference type="ARBA" id="ARBA00022519"/>
    </source>
</evidence>
<feature type="transmembrane region" description="Helical" evidence="16">
    <location>
        <begin position="283"/>
        <end position="301"/>
    </location>
</feature>
<dbReference type="InterPro" id="IPR030389">
    <property type="entry name" value="G_FEOB_dom"/>
</dbReference>
<evidence type="ECO:0000256" key="2">
    <source>
        <dbReference type="ARBA" id="ARBA00022448"/>
    </source>
</evidence>
<dbReference type="Proteomes" id="UP000267342">
    <property type="component" value="Chromosome"/>
</dbReference>
<feature type="transmembrane region" description="Helical" evidence="16">
    <location>
        <begin position="723"/>
        <end position="742"/>
    </location>
</feature>
<dbReference type="InterPro" id="IPR011640">
    <property type="entry name" value="Fe2_transport_prot_B_C"/>
</dbReference>
<dbReference type="NCBIfam" id="TIGR00437">
    <property type="entry name" value="feoB"/>
    <property type="match status" value="1"/>
</dbReference>
<keyword evidence="15" id="KW-0460">Magnesium</keyword>
<dbReference type="Pfam" id="PF07670">
    <property type="entry name" value="Gate"/>
    <property type="match status" value="2"/>
</dbReference>
<feature type="binding site" evidence="15">
    <location>
        <position position="21"/>
    </location>
    <ligand>
        <name>Mg(2+)</name>
        <dbReference type="ChEBI" id="CHEBI:18420"/>
        <label>2</label>
    </ligand>
</feature>
<feature type="binding site" evidence="15">
    <location>
        <position position="24"/>
    </location>
    <ligand>
        <name>Mg(2+)</name>
        <dbReference type="ChEBI" id="CHEBI:18420"/>
        <label>2</label>
    </ligand>
</feature>
<dbReference type="Pfam" id="PF17910">
    <property type="entry name" value="FeoB_Cyto"/>
    <property type="match status" value="1"/>
</dbReference>
<name>A0A348HC66_9GAMM</name>
<feature type="binding site" evidence="14">
    <location>
        <begin position="120"/>
        <end position="123"/>
    </location>
    <ligand>
        <name>GTP</name>
        <dbReference type="ChEBI" id="CHEBI:37565"/>
        <label>1</label>
    </ligand>
</feature>
<dbReference type="InterPro" id="IPR027417">
    <property type="entry name" value="P-loop_NTPase"/>
</dbReference>
<dbReference type="Gene3D" id="3.40.50.300">
    <property type="entry name" value="P-loop containing nucleotide triphosphate hydrolases"/>
    <property type="match status" value="1"/>
</dbReference>
<dbReference type="GO" id="GO:0046872">
    <property type="term" value="F:metal ion binding"/>
    <property type="evidence" value="ECO:0007669"/>
    <property type="project" value="UniProtKB-KW"/>
</dbReference>
<feature type="transmembrane region" description="Helical" evidence="16">
    <location>
        <begin position="694"/>
        <end position="717"/>
    </location>
</feature>
<feature type="binding site" evidence="14">
    <location>
        <begin position="56"/>
        <end position="59"/>
    </location>
    <ligand>
        <name>GTP</name>
        <dbReference type="ChEBI" id="CHEBI:37565"/>
        <label>3</label>
    </ligand>
</feature>
<dbReference type="Gene3D" id="1.10.287.1770">
    <property type="match status" value="1"/>
</dbReference>
<dbReference type="PANTHER" id="PTHR43185:SF1">
    <property type="entry name" value="FE(2+) TRANSPORTER FEOB"/>
    <property type="match status" value="1"/>
</dbReference>
<comment type="caution">
    <text evidence="16">Lacks conserved residue(s) required for the propagation of feature annotation.</text>
</comment>
<dbReference type="SUPFAM" id="SSF52540">
    <property type="entry name" value="P-loop containing nucleoside triphosphate hydrolases"/>
    <property type="match status" value="1"/>
</dbReference>
<evidence type="ECO:0000313" key="19">
    <source>
        <dbReference type="Proteomes" id="UP000267342"/>
    </source>
</evidence>
<evidence type="ECO:0000256" key="16">
    <source>
        <dbReference type="RuleBase" id="RU362098"/>
    </source>
</evidence>
<feature type="binding site" evidence="14">
    <location>
        <begin position="10"/>
        <end position="17"/>
    </location>
    <ligand>
        <name>GTP</name>
        <dbReference type="ChEBI" id="CHEBI:37565"/>
        <label>1</label>
    </ligand>
</feature>
<feature type="binding site" evidence="14">
    <location>
        <begin position="35"/>
        <end position="39"/>
    </location>
    <ligand>
        <name>GTP</name>
        <dbReference type="ChEBI" id="CHEBI:37565"/>
        <label>2</label>
    </ligand>
</feature>
<evidence type="ECO:0000256" key="8">
    <source>
        <dbReference type="ARBA" id="ARBA00022989"/>
    </source>
</evidence>
<dbReference type="OrthoDB" id="9809127at2"/>
<evidence type="ECO:0000256" key="3">
    <source>
        <dbReference type="ARBA" id="ARBA00022475"/>
    </source>
</evidence>
<feature type="transmembrane region" description="Helical" evidence="16">
    <location>
        <begin position="422"/>
        <end position="448"/>
    </location>
</feature>
<proteinExistence type="inferred from homology"/>
<keyword evidence="4 16" id="KW-0410">Iron transport</keyword>
<evidence type="ECO:0000256" key="6">
    <source>
        <dbReference type="ARBA" id="ARBA00022692"/>
    </source>
</evidence>
<keyword evidence="9 16" id="KW-0408">Iron</keyword>
<evidence type="ECO:0000256" key="9">
    <source>
        <dbReference type="ARBA" id="ARBA00023004"/>
    </source>
</evidence>
<evidence type="ECO:0000256" key="12">
    <source>
        <dbReference type="ARBA" id="ARBA00023136"/>
    </source>
</evidence>
<protein>
    <recommendedName>
        <fullName evidence="13 16">Ferrous iron transport protein B</fullName>
    </recommendedName>
</protein>
<comment type="similarity">
    <text evidence="16">Belongs to the TRAFAC class TrmE-Era-EngA-EngB-Septin-like GTPase superfamily. FeoB GTPase (TC 9.A.8) family.</text>
</comment>
<evidence type="ECO:0000256" key="13">
    <source>
        <dbReference type="NCBIfam" id="TIGR00437"/>
    </source>
</evidence>
<keyword evidence="10" id="KW-0406">Ion transport</keyword>
<dbReference type="CDD" id="cd01879">
    <property type="entry name" value="FeoB"/>
    <property type="match status" value="1"/>
</dbReference>
<comment type="function">
    <text evidence="16">Probable transporter of a GTP-driven Fe(2+) uptake system.</text>
</comment>
<feature type="domain" description="FeoB-type G" evidence="17">
    <location>
        <begin position="3"/>
        <end position="169"/>
    </location>
</feature>
<evidence type="ECO:0000259" key="17">
    <source>
        <dbReference type="PROSITE" id="PS51711"/>
    </source>
</evidence>
<dbReference type="InterPro" id="IPR003373">
    <property type="entry name" value="Fe2_transport_prot-B"/>
</dbReference>
<organism evidence="18 19">
    <name type="scientific">Zymobacter palmae</name>
    <dbReference type="NCBI Taxonomy" id="33074"/>
    <lineage>
        <taxon>Bacteria</taxon>
        <taxon>Pseudomonadati</taxon>
        <taxon>Pseudomonadota</taxon>
        <taxon>Gammaproteobacteria</taxon>
        <taxon>Oceanospirillales</taxon>
        <taxon>Halomonadaceae</taxon>
        <taxon>Zymobacter group</taxon>
        <taxon>Zymobacter</taxon>
    </lineage>
</organism>
<feature type="transmembrane region" description="Helical" evidence="16">
    <location>
        <begin position="335"/>
        <end position="368"/>
    </location>
</feature>